<dbReference type="InterPro" id="IPR016650">
    <property type="entry name" value="eIF3e"/>
</dbReference>
<sequence length="764" mass="86282">IYPRDDILQAKLDLLEKTNMVDYIIETYLTLHGLDDDADVPEEYQQKRAAVLEQLEDFREKEEVLVRIFNAENMNKLRSEKDHTKLIETLAAQFGYKPEMLDDMYELSRLKYSIGNYNQAKGFLSVFRMLAPASDPRDALACLDELKEMMKSDRVIPLQLLQQRTWLLHWSLFVFFNYKEGDKDGTELLIDMFLDKDYLNAIQTLAPHLLRYLAVCVIMNRSRKKRNFSDLIRVIQQESYTYRDPITEFLECLYIQFDFDGAQDKLRACTDVIVNDFFLCHRLDQFLESARHLIFETFCRIHQVISIDMLAQKLNMNPEDAEKWLVDLIRNARLDAKIDSKHGLVTMGSQHISPYQQRKLECSTSGLTICCIASRRSSACAETPWTGLFTTERLAIGLFLHSQQAKGYAALGLAALCFAALYPRLLQPLLLAAMGRRDEAKQAAEAAMAHPRDRLRPAAALLDTFSPEWRRQQQRLLASLVARQQQQALDGNGDVSVHSNGSAGENGGESLSLAAIERDLQKLLGRLDNGGSDNGNREQLKLQLARTEAEMDQLPAEVLERVLDNLLHLSDLRKLRLAALDGRHGLCWSRIRHVTGQPSPFSSLRLSAAVAKCGNYVYLFGGVSEPNQVPLNDLWRLSIESSDSECRWERVMSSGQFPEPRSHASLTCYANTQLVLFGGYLFHASPRASVVGDVHVLDTRSHRWQLLLLSDHAASSASAADPRPQPAIEPLTSTQAWLVASFAIYLLITGGLTSQSVLSDSDLG</sequence>
<dbReference type="CDD" id="cd21378">
    <property type="entry name" value="eIF3E"/>
    <property type="match status" value="1"/>
</dbReference>
<dbReference type="SMART" id="SM00088">
    <property type="entry name" value="PINT"/>
    <property type="match status" value="1"/>
</dbReference>
<comment type="similarity">
    <text evidence="4">Belongs to the eIF-3 subunit E family.</text>
</comment>
<accession>A0A1I8IDE6</accession>
<dbReference type="Proteomes" id="UP000095280">
    <property type="component" value="Unplaced"/>
</dbReference>
<organism evidence="6 7">
    <name type="scientific">Macrostomum lignano</name>
    <dbReference type="NCBI Taxonomy" id="282301"/>
    <lineage>
        <taxon>Eukaryota</taxon>
        <taxon>Metazoa</taxon>
        <taxon>Spiralia</taxon>
        <taxon>Lophotrochozoa</taxon>
        <taxon>Platyhelminthes</taxon>
        <taxon>Rhabditophora</taxon>
        <taxon>Macrostomorpha</taxon>
        <taxon>Macrostomida</taxon>
        <taxon>Macrostomidae</taxon>
        <taxon>Macrostomum</taxon>
    </lineage>
</organism>
<dbReference type="GO" id="GO:0003743">
    <property type="term" value="F:translation initiation factor activity"/>
    <property type="evidence" value="ECO:0007669"/>
    <property type="project" value="UniProtKB-UniRule"/>
</dbReference>
<keyword evidence="6" id="KW-1185">Reference proteome</keyword>
<dbReference type="SUPFAM" id="SSF46785">
    <property type="entry name" value="Winged helix' DNA-binding domain"/>
    <property type="match status" value="1"/>
</dbReference>
<dbReference type="PROSITE" id="PS50250">
    <property type="entry name" value="PCI"/>
    <property type="match status" value="1"/>
</dbReference>
<dbReference type="SMART" id="SM01186">
    <property type="entry name" value="eIF3_N"/>
    <property type="match status" value="1"/>
</dbReference>
<reference evidence="7" key="1">
    <citation type="submission" date="2016-11" db="UniProtKB">
        <authorList>
            <consortium name="WormBaseParasite"/>
        </authorList>
    </citation>
    <scope>IDENTIFICATION</scope>
</reference>
<dbReference type="WBParaSite" id="maker-uti_cns_0011700-snap-gene-0.2-mRNA-1">
    <property type="protein sequence ID" value="maker-uti_cns_0011700-snap-gene-0.2-mRNA-1"/>
    <property type="gene ID" value="maker-uti_cns_0011700-snap-gene-0.2"/>
</dbReference>
<comment type="function">
    <text evidence="4">Component of the eukaryotic translation initiation factor 3 (eIF-3) complex, which is involved in protein synthesis of a specialized repertoire of mRNAs and, together with other initiation factors, stimulates binding of mRNA and methionyl-tRNAi to the 40S ribosome. The eIF-3 complex specifically targets and initiates translation of a subset of mRNAs involved in cell proliferation.</text>
</comment>
<dbReference type="InterPro" id="IPR019010">
    <property type="entry name" value="eIF3e_N"/>
</dbReference>
<dbReference type="SUPFAM" id="SSF117281">
    <property type="entry name" value="Kelch motif"/>
    <property type="match status" value="1"/>
</dbReference>
<dbReference type="InterPro" id="IPR036390">
    <property type="entry name" value="WH_DNA-bd_sf"/>
</dbReference>
<dbReference type="GO" id="GO:0001732">
    <property type="term" value="P:formation of cytoplasmic translation initiation complex"/>
    <property type="evidence" value="ECO:0007669"/>
    <property type="project" value="UniProtKB-UniRule"/>
</dbReference>
<evidence type="ECO:0000259" key="5">
    <source>
        <dbReference type="PROSITE" id="PS50250"/>
    </source>
</evidence>
<dbReference type="HAMAP" id="MF_03004">
    <property type="entry name" value="eIF3e"/>
    <property type="match status" value="1"/>
</dbReference>
<proteinExistence type="inferred from homology"/>
<evidence type="ECO:0000313" key="7">
    <source>
        <dbReference type="WBParaSite" id="maker-uti_cns_0011700-snap-gene-0.2-mRNA-1"/>
    </source>
</evidence>
<keyword evidence="2 4" id="KW-0396">Initiation factor</keyword>
<dbReference type="Pfam" id="PF01399">
    <property type="entry name" value="PCI"/>
    <property type="match status" value="1"/>
</dbReference>
<comment type="subunit">
    <text evidence="4">Component of the eukaryotic translation initiation factor 3 (eIF-3) complex.</text>
</comment>
<dbReference type="GO" id="GO:0016282">
    <property type="term" value="C:eukaryotic 43S preinitiation complex"/>
    <property type="evidence" value="ECO:0007669"/>
    <property type="project" value="UniProtKB-UniRule"/>
</dbReference>
<evidence type="ECO:0000256" key="3">
    <source>
        <dbReference type="ARBA" id="ARBA00022917"/>
    </source>
</evidence>
<dbReference type="InterPro" id="IPR000717">
    <property type="entry name" value="PCI_dom"/>
</dbReference>
<evidence type="ECO:0000313" key="6">
    <source>
        <dbReference type="Proteomes" id="UP000095280"/>
    </source>
</evidence>
<dbReference type="PANTHER" id="PTHR10317">
    <property type="entry name" value="EUKARYOTIC TRANSLATION INITIATION FACTOR 3 SUBUNIT E"/>
    <property type="match status" value="1"/>
</dbReference>
<feature type="domain" description="PCI" evidence="5">
    <location>
        <begin position="178"/>
        <end position="352"/>
    </location>
</feature>
<name>A0A1I8IDE6_9PLAT</name>
<protein>
    <recommendedName>
        <fullName evidence="4">Eukaryotic translation initiation factor 3 subunit E</fullName>
        <shortName evidence="4">eIF3e</shortName>
    </recommendedName>
    <alternativeName>
        <fullName evidence="4">Eukaryotic translation initiation factor 3 subunit 6</fullName>
    </alternativeName>
</protein>
<dbReference type="AlphaFoldDB" id="A0A1I8IDE6"/>
<keyword evidence="3 4" id="KW-0648">Protein biosynthesis</keyword>
<dbReference type="Pfam" id="PF09440">
    <property type="entry name" value="eIF3_N"/>
    <property type="match status" value="1"/>
</dbReference>
<evidence type="ECO:0000256" key="4">
    <source>
        <dbReference type="HAMAP-Rule" id="MF_03004"/>
    </source>
</evidence>
<evidence type="ECO:0000256" key="2">
    <source>
        <dbReference type="ARBA" id="ARBA00022540"/>
    </source>
</evidence>
<dbReference type="Pfam" id="PF24681">
    <property type="entry name" value="Kelch_KLHDC2_KLHL20_DRC7"/>
    <property type="match status" value="1"/>
</dbReference>
<evidence type="ECO:0000256" key="1">
    <source>
        <dbReference type="ARBA" id="ARBA00022490"/>
    </source>
</evidence>
<dbReference type="Gene3D" id="1.25.40.570">
    <property type="match status" value="1"/>
</dbReference>
<dbReference type="GO" id="GO:0033290">
    <property type="term" value="C:eukaryotic 48S preinitiation complex"/>
    <property type="evidence" value="ECO:0007669"/>
    <property type="project" value="UniProtKB-UniRule"/>
</dbReference>
<keyword evidence="1 4" id="KW-0963">Cytoplasm</keyword>
<dbReference type="InterPro" id="IPR015915">
    <property type="entry name" value="Kelch-typ_b-propeller"/>
</dbReference>
<dbReference type="Gene3D" id="2.120.10.80">
    <property type="entry name" value="Kelch-type beta propeller"/>
    <property type="match status" value="1"/>
</dbReference>
<comment type="subcellular location">
    <subcellularLocation>
        <location evidence="4">Cytoplasm</location>
    </subcellularLocation>
</comment>
<dbReference type="GO" id="GO:0071540">
    <property type="term" value="C:eukaryotic translation initiation factor 3 complex, eIF3e"/>
    <property type="evidence" value="ECO:0007669"/>
    <property type="project" value="UniProtKB-UniRule"/>
</dbReference>